<keyword evidence="5" id="KW-0997">Cell inner membrane</keyword>
<feature type="transmembrane region" description="Helical" evidence="9">
    <location>
        <begin position="115"/>
        <end position="139"/>
    </location>
</feature>
<accession>A0A1W1DKR0</accession>
<feature type="transmembrane region" description="Helical" evidence="9">
    <location>
        <begin position="350"/>
        <end position="370"/>
    </location>
</feature>
<protein>
    <recommendedName>
        <fullName evidence="2">Lipopolysaccharide export system permease protein LptF</fullName>
    </recommendedName>
</protein>
<feature type="transmembrane region" description="Helical" evidence="9">
    <location>
        <begin position="296"/>
        <end position="313"/>
    </location>
</feature>
<evidence type="ECO:0000256" key="9">
    <source>
        <dbReference type="SAM" id="Phobius"/>
    </source>
</evidence>
<reference evidence="10" key="1">
    <citation type="submission" date="2016-10" db="EMBL/GenBank/DDBJ databases">
        <authorList>
            <person name="de Groot N.N."/>
        </authorList>
    </citation>
    <scope>NUCLEOTIDE SEQUENCE</scope>
</reference>
<feature type="transmembrane region" description="Helical" evidence="9">
    <location>
        <begin position="319"/>
        <end position="338"/>
    </location>
</feature>
<evidence type="ECO:0000256" key="5">
    <source>
        <dbReference type="ARBA" id="ARBA00022519"/>
    </source>
</evidence>
<evidence type="ECO:0000256" key="8">
    <source>
        <dbReference type="ARBA" id="ARBA00023136"/>
    </source>
</evidence>
<dbReference type="AlphaFoldDB" id="A0A1W1DKR0"/>
<dbReference type="GO" id="GO:0015920">
    <property type="term" value="P:lipopolysaccharide transport"/>
    <property type="evidence" value="ECO:0007669"/>
    <property type="project" value="TreeGrafter"/>
</dbReference>
<evidence type="ECO:0000256" key="2">
    <source>
        <dbReference type="ARBA" id="ARBA00014213"/>
    </source>
</evidence>
<evidence type="ECO:0000256" key="7">
    <source>
        <dbReference type="ARBA" id="ARBA00022989"/>
    </source>
</evidence>
<dbReference type="EMBL" id="FPHV01000130">
    <property type="protein sequence ID" value="SFV82000.1"/>
    <property type="molecule type" value="Genomic_DNA"/>
</dbReference>
<evidence type="ECO:0000256" key="1">
    <source>
        <dbReference type="ARBA" id="ARBA00004429"/>
    </source>
</evidence>
<dbReference type="NCBIfam" id="TIGR04407">
    <property type="entry name" value="LptF_YjgP"/>
    <property type="match status" value="1"/>
</dbReference>
<proteinExistence type="predicted"/>
<keyword evidence="3" id="KW-0813">Transport</keyword>
<dbReference type="Pfam" id="PF03739">
    <property type="entry name" value="LptF_LptG"/>
    <property type="match status" value="1"/>
</dbReference>
<dbReference type="InterPro" id="IPR030922">
    <property type="entry name" value="LptF"/>
</dbReference>
<feature type="transmembrane region" description="Helical" evidence="9">
    <location>
        <begin position="75"/>
        <end position="95"/>
    </location>
</feature>
<keyword evidence="8 9" id="KW-0472">Membrane</keyword>
<gene>
    <name evidence="10" type="ORF">MNB_SUP05-6-737</name>
</gene>
<evidence type="ECO:0000256" key="3">
    <source>
        <dbReference type="ARBA" id="ARBA00022448"/>
    </source>
</evidence>
<keyword evidence="4" id="KW-1003">Cell membrane</keyword>
<name>A0A1W1DKR0_9ZZZZ</name>
<dbReference type="GO" id="GO:0043190">
    <property type="term" value="C:ATP-binding cassette (ABC) transporter complex"/>
    <property type="evidence" value="ECO:0007669"/>
    <property type="project" value="InterPro"/>
</dbReference>
<dbReference type="GO" id="GO:0055085">
    <property type="term" value="P:transmembrane transport"/>
    <property type="evidence" value="ECO:0007669"/>
    <property type="project" value="InterPro"/>
</dbReference>
<organism evidence="10">
    <name type="scientific">hydrothermal vent metagenome</name>
    <dbReference type="NCBI Taxonomy" id="652676"/>
    <lineage>
        <taxon>unclassified sequences</taxon>
        <taxon>metagenomes</taxon>
        <taxon>ecological metagenomes</taxon>
    </lineage>
</organism>
<evidence type="ECO:0000256" key="6">
    <source>
        <dbReference type="ARBA" id="ARBA00022692"/>
    </source>
</evidence>
<evidence type="ECO:0000313" key="10">
    <source>
        <dbReference type="EMBL" id="SFV82000.1"/>
    </source>
</evidence>
<keyword evidence="7 9" id="KW-1133">Transmembrane helix</keyword>
<feature type="transmembrane region" description="Helical" evidence="9">
    <location>
        <begin position="26"/>
        <end position="50"/>
    </location>
</feature>
<sequence>MKSTLVFKQALRLINTIIAKYLMRNVLVLLAAVFIVIGLVVFGNQLVLVIKESLKQGIPVVDLFPLIGFKMIRDIPLIMSLSLFLAIILSVSKLYKSSEAIVMNSLGLGDKHFMVFIQPIAITIFVFILFLTTIAVPWSKQQRSMIMDRTENASEFSFIKQGEFQEFKDGEIVFYASKVEDSDQGSDQVMEEIFIYALASGEPVITLAKQAQKYTDATTSSVYLRLKEGTRYHGFPGETNKKILNFDLYDLQIIDGEVQRSASNYSKVEGQRTLDLLGSNDLKATAELQWRLSQPLSVLILSILGILLGKASPRGGKNLGVLIGVVIFILYNNALLIAKSTLERGDSIPIVGLWWVHALMLLFILIFYFYRHGKFTHYLDKIVEKFSHKDVSNAK</sequence>
<dbReference type="InterPro" id="IPR005495">
    <property type="entry name" value="LptG/LptF_permease"/>
</dbReference>
<dbReference type="PANTHER" id="PTHR33529">
    <property type="entry name" value="SLR0882 PROTEIN-RELATED"/>
    <property type="match status" value="1"/>
</dbReference>
<keyword evidence="6 9" id="KW-0812">Transmembrane</keyword>
<evidence type="ECO:0000256" key="4">
    <source>
        <dbReference type="ARBA" id="ARBA00022475"/>
    </source>
</evidence>
<dbReference type="PANTHER" id="PTHR33529:SF7">
    <property type="entry name" value="LIPOPOLYSACCHARIDE EXPORT SYSTEM PERMEASE PROTEIN LPTF"/>
    <property type="match status" value="1"/>
</dbReference>
<comment type="subcellular location">
    <subcellularLocation>
        <location evidence="1">Cell inner membrane</location>
        <topology evidence="1">Multi-pass membrane protein</topology>
    </subcellularLocation>
</comment>